<name>A0ABU4IYD1_9VIBR</name>
<comment type="caution">
    <text evidence="1">The sequence shown here is derived from an EMBL/GenBank/DDBJ whole genome shotgun (WGS) entry which is preliminary data.</text>
</comment>
<proteinExistence type="predicted"/>
<evidence type="ECO:0000313" key="2">
    <source>
        <dbReference type="Proteomes" id="UP001279860"/>
    </source>
</evidence>
<reference evidence="1 2" key="1">
    <citation type="submission" date="2023-11" db="EMBL/GenBank/DDBJ databases">
        <title>Plant-associative lifestyle of Vibrio porteresiae and its evolutionary dynamics.</title>
        <authorList>
            <person name="Rameshkumar N."/>
            <person name="Kirti K."/>
        </authorList>
    </citation>
    <scope>NUCLEOTIDE SEQUENCE [LARGE SCALE GENOMIC DNA]</scope>
    <source>
        <strain evidence="1 2">MSSRF7</strain>
    </source>
</reference>
<dbReference type="Proteomes" id="UP001279860">
    <property type="component" value="Unassembled WGS sequence"/>
</dbReference>
<dbReference type="EMBL" id="JAWRCP010000002">
    <property type="protein sequence ID" value="MDW6094410.1"/>
    <property type="molecule type" value="Genomic_DNA"/>
</dbReference>
<sequence length="71" mass="8517">MHNKTDQEKSDYIRQCFEDGEKDYVNGYCIDGKEFLDSLDRQIELEEDEEDRKLVVERENSPTIKMKLDEL</sequence>
<dbReference type="RefSeq" id="WP_318585576.1">
    <property type="nucleotide sequence ID" value="NZ_JAWRCP010000002.1"/>
</dbReference>
<protein>
    <submittedName>
        <fullName evidence="1">Uncharacterized protein</fullName>
    </submittedName>
</protein>
<accession>A0ABU4IYD1</accession>
<evidence type="ECO:0000313" key="1">
    <source>
        <dbReference type="EMBL" id="MDW6094410.1"/>
    </source>
</evidence>
<keyword evidence="2" id="KW-1185">Reference proteome</keyword>
<gene>
    <name evidence="1" type="ORF">SBX64_17865</name>
</gene>
<organism evidence="1 2">
    <name type="scientific">Vibrio rhizosphaerae</name>
    <dbReference type="NCBI Taxonomy" id="398736"/>
    <lineage>
        <taxon>Bacteria</taxon>
        <taxon>Pseudomonadati</taxon>
        <taxon>Pseudomonadota</taxon>
        <taxon>Gammaproteobacteria</taxon>
        <taxon>Vibrionales</taxon>
        <taxon>Vibrionaceae</taxon>
        <taxon>Vibrio</taxon>
    </lineage>
</organism>